<dbReference type="Proteomes" id="UP000236291">
    <property type="component" value="Unassembled WGS sequence"/>
</dbReference>
<dbReference type="EMBL" id="ASHM01047193">
    <property type="protein sequence ID" value="PNX84780.1"/>
    <property type="molecule type" value="Genomic_DNA"/>
</dbReference>
<evidence type="ECO:0000313" key="6">
    <source>
        <dbReference type="EMBL" id="PNX84780.1"/>
    </source>
</evidence>
<keyword evidence="2" id="KW-0805">Transcription regulation</keyword>
<comment type="subcellular location">
    <subcellularLocation>
        <location evidence="1">Nucleus</location>
    </subcellularLocation>
</comment>
<organism evidence="6 7">
    <name type="scientific">Trifolium pratense</name>
    <name type="common">Red clover</name>
    <dbReference type="NCBI Taxonomy" id="57577"/>
    <lineage>
        <taxon>Eukaryota</taxon>
        <taxon>Viridiplantae</taxon>
        <taxon>Streptophyta</taxon>
        <taxon>Embryophyta</taxon>
        <taxon>Tracheophyta</taxon>
        <taxon>Spermatophyta</taxon>
        <taxon>Magnoliopsida</taxon>
        <taxon>eudicotyledons</taxon>
        <taxon>Gunneridae</taxon>
        <taxon>Pentapetalae</taxon>
        <taxon>rosids</taxon>
        <taxon>fabids</taxon>
        <taxon>Fabales</taxon>
        <taxon>Fabaceae</taxon>
        <taxon>Papilionoideae</taxon>
        <taxon>50 kb inversion clade</taxon>
        <taxon>NPAAA clade</taxon>
        <taxon>Hologalegina</taxon>
        <taxon>IRL clade</taxon>
        <taxon>Trifolieae</taxon>
        <taxon>Trifolium</taxon>
    </lineage>
</organism>
<dbReference type="PROSITE" id="PS50985">
    <property type="entry name" value="GRAS"/>
    <property type="match status" value="1"/>
</dbReference>
<reference evidence="6 7" key="2">
    <citation type="journal article" date="2017" name="Front. Plant Sci.">
        <title>Gene Classification and Mining of Molecular Markers Useful in Red Clover (Trifolium pratense) Breeding.</title>
        <authorList>
            <person name="Istvanek J."/>
            <person name="Dluhosova J."/>
            <person name="Dluhos P."/>
            <person name="Patkova L."/>
            <person name="Nedelnik J."/>
            <person name="Repkova J."/>
        </authorList>
    </citation>
    <scope>NUCLEOTIDE SEQUENCE [LARGE SCALE GENOMIC DNA]</scope>
    <source>
        <strain evidence="7">cv. Tatra</strain>
        <tissue evidence="6">Young leaves</tissue>
    </source>
</reference>
<dbReference type="STRING" id="57577.A0A2K3M1Y2"/>
<reference evidence="6 7" key="1">
    <citation type="journal article" date="2014" name="Am. J. Bot.">
        <title>Genome assembly and annotation for red clover (Trifolium pratense; Fabaceae).</title>
        <authorList>
            <person name="Istvanek J."/>
            <person name="Jaros M."/>
            <person name="Krenek A."/>
            <person name="Repkova J."/>
        </authorList>
    </citation>
    <scope>NUCLEOTIDE SEQUENCE [LARGE SCALE GENOMIC DNA]</scope>
    <source>
        <strain evidence="7">cv. Tatra</strain>
        <tissue evidence="6">Young leaves</tissue>
    </source>
</reference>
<dbReference type="Pfam" id="PF03514">
    <property type="entry name" value="GRAS"/>
    <property type="match status" value="1"/>
</dbReference>
<dbReference type="ExpressionAtlas" id="A0A2K3M1Y2">
    <property type="expression patterns" value="baseline"/>
</dbReference>
<evidence type="ECO:0000313" key="7">
    <source>
        <dbReference type="Proteomes" id="UP000236291"/>
    </source>
</evidence>
<evidence type="ECO:0000256" key="4">
    <source>
        <dbReference type="ARBA" id="ARBA00023242"/>
    </source>
</evidence>
<comment type="caution">
    <text evidence="5">Lacks conserved residue(s) required for the propagation of feature annotation.</text>
</comment>
<name>A0A2K3M1Y2_TRIPR</name>
<proteinExistence type="inferred from homology"/>
<keyword evidence="4" id="KW-0539">Nucleus</keyword>
<dbReference type="PANTHER" id="PTHR31636">
    <property type="entry name" value="OSJNBA0084A10.13 PROTEIN-RELATED"/>
    <property type="match status" value="1"/>
</dbReference>
<evidence type="ECO:0000256" key="3">
    <source>
        <dbReference type="ARBA" id="ARBA00023163"/>
    </source>
</evidence>
<sequence length="107" mass="12582">MFEANVPREDPQRLMLESSVFARDAINVIACEGAERVERPETYKQWQIRNRRAGFKQIRLDSELVNQTKTMVKKEYHKDFVVDEDGKWILQGWKGRILNAFSAWVPA</sequence>
<comment type="similarity">
    <text evidence="5">Belongs to the GRAS family.</text>
</comment>
<evidence type="ECO:0000256" key="2">
    <source>
        <dbReference type="ARBA" id="ARBA00023015"/>
    </source>
</evidence>
<dbReference type="GO" id="GO:0009610">
    <property type="term" value="P:response to symbiotic fungus"/>
    <property type="evidence" value="ECO:0007669"/>
    <property type="project" value="UniProtKB-ARBA"/>
</dbReference>
<evidence type="ECO:0000256" key="5">
    <source>
        <dbReference type="PROSITE-ProRule" id="PRU01191"/>
    </source>
</evidence>
<evidence type="ECO:0000256" key="1">
    <source>
        <dbReference type="ARBA" id="ARBA00004123"/>
    </source>
</evidence>
<keyword evidence="3" id="KW-0804">Transcription</keyword>
<protein>
    <submittedName>
        <fullName evidence="6">SCARECROW-like protein 14-like</fullName>
    </submittedName>
</protein>
<accession>A0A2K3M1Y2</accession>
<gene>
    <name evidence="6" type="ORF">L195_g040843</name>
</gene>
<dbReference type="InterPro" id="IPR005202">
    <property type="entry name" value="TF_GRAS"/>
</dbReference>
<comment type="caution">
    <text evidence="6">The sequence shown here is derived from an EMBL/GenBank/DDBJ whole genome shotgun (WGS) entry which is preliminary data.</text>
</comment>
<feature type="region of interest" description="SAW" evidence="5">
    <location>
        <begin position="30"/>
        <end position="105"/>
    </location>
</feature>
<dbReference type="AlphaFoldDB" id="A0A2K3M1Y2"/>
<dbReference type="GO" id="GO:0005634">
    <property type="term" value="C:nucleus"/>
    <property type="evidence" value="ECO:0007669"/>
    <property type="project" value="UniProtKB-SubCell"/>
</dbReference>